<dbReference type="EMBL" id="MU865183">
    <property type="protein sequence ID" value="KAK4456645.1"/>
    <property type="molecule type" value="Genomic_DNA"/>
</dbReference>
<dbReference type="AlphaFoldDB" id="A0AAV9H992"/>
<name>A0AAV9H992_9PEZI</name>
<protein>
    <recommendedName>
        <fullName evidence="10">DUF726-domain-containing protein</fullName>
    </recommendedName>
</protein>
<dbReference type="Gene3D" id="3.40.50.1820">
    <property type="entry name" value="alpha/beta hydrolase"/>
    <property type="match status" value="1"/>
</dbReference>
<reference evidence="8" key="2">
    <citation type="submission" date="2023-06" db="EMBL/GenBank/DDBJ databases">
        <authorList>
            <consortium name="Lawrence Berkeley National Laboratory"/>
            <person name="Mondo S.J."/>
            <person name="Hensen N."/>
            <person name="Bonometti L."/>
            <person name="Westerberg I."/>
            <person name="Brannstrom I.O."/>
            <person name="Guillou S."/>
            <person name="Cros-Aarteil S."/>
            <person name="Calhoun S."/>
            <person name="Haridas S."/>
            <person name="Kuo A."/>
            <person name="Pangilinan J."/>
            <person name="Riley R."/>
            <person name="Labutti K."/>
            <person name="Andreopoulos B."/>
            <person name="Lipzen A."/>
            <person name="Chen C."/>
            <person name="Yanf M."/>
            <person name="Daum C."/>
            <person name="Ng V."/>
            <person name="Clum A."/>
            <person name="Steindorff A."/>
            <person name="Ohm R."/>
            <person name="Martin F."/>
            <person name="Silar P."/>
            <person name="Natvig D."/>
            <person name="Lalanne C."/>
            <person name="Gautier V."/>
            <person name="Ament-Velasquez S.L."/>
            <person name="Kruys A."/>
            <person name="Hutchinson M.I."/>
            <person name="Powell A.J."/>
            <person name="Barry K."/>
            <person name="Miller A.N."/>
            <person name="Grigoriev I.V."/>
            <person name="Debuchy R."/>
            <person name="Gladieux P."/>
            <person name="Thoren M.H."/>
            <person name="Johannesson H."/>
        </authorList>
    </citation>
    <scope>NUCLEOTIDE SEQUENCE</scope>
    <source>
        <strain evidence="8">PSN324</strain>
    </source>
</reference>
<accession>A0AAV9H992</accession>
<feature type="compositionally biased region" description="Polar residues" evidence="6">
    <location>
        <begin position="786"/>
        <end position="803"/>
    </location>
</feature>
<keyword evidence="5 7" id="KW-0472">Membrane</keyword>
<feature type="compositionally biased region" description="Low complexity" evidence="6">
    <location>
        <begin position="64"/>
        <end position="82"/>
    </location>
</feature>
<evidence type="ECO:0000256" key="4">
    <source>
        <dbReference type="ARBA" id="ARBA00022989"/>
    </source>
</evidence>
<dbReference type="PANTHER" id="PTHR17920:SF22">
    <property type="entry name" value="DUF726 DOMAIN PROTEIN (AFU_ORTHOLOGUE AFUA_2G12860)"/>
    <property type="match status" value="1"/>
</dbReference>
<dbReference type="GO" id="GO:0016020">
    <property type="term" value="C:membrane"/>
    <property type="evidence" value="ECO:0007669"/>
    <property type="project" value="UniProtKB-SubCell"/>
</dbReference>
<organism evidence="8 9">
    <name type="scientific">Cladorrhinum samala</name>
    <dbReference type="NCBI Taxonomy" id="585594"/>
    <lineage>
        <taxon>Eukaryota</taxon>
        <taxon>Fungi</taxon>
        <taxon>Dikarya</taxon>
        <taxon>Ascomycota</taxon>
        <taxon>Pezizomycotina</taxon>
        <taxon>Sordariomycetes</taxon>
        <taxon>Sordariomycetidae</taxon>
        <taxon>Sordariales</taxon>
        <taxon>Podosporaceae</taxon>
        <taxon>Cladorrhinum</taxon>
    </lineage>
</organism>
<feature type="region of interest" description="Disordered" evidence="6">
    <location>
        <begin position="246"/>
        <end position="273"/>
    </location>
</feature>
<evidence type="ECO:0000256" key="3">
    <source>
        <dbReference type="ARBA" id="ARBA00022692"/>
    </source>
</evidence>
<keyword evidence="4 7" id="KW-1133">Transmembrane helix</keyword>
<evidence type="ECO:0008006" key="10">
    <source>
        <dbReference type="Google" id="ProtNLM"/>
    </source>
</evidence>
<evidence type="ECO:0000256" key="2">
    <source>
        <dbReference type="ARBA" id="ARBA00009824"/>
    </source>
</evidence>
<sequence>MAPLANEPRHVLTVLNHARRRALYALLIEITGYMRSQLEFKDAPSSSPSDHDFPLTIDPNAQGSSIIVPPSPASSRSSQPSPELVRLRAAALQHFDAWRKEVLTKLKDLLASQDDAQTLDERRKRTARLAERRQAKTDTSWTDWNLIDFDDTEPSAPEEDEEAARKKAVAALQAHWHAIPTRLNTLDYEDRAEALSSVLLSLLSSGHYTSESRALVVYLASALELPLEMVNNEEIEIAKAMVEGSAEAARQGQGHGQAGTSAGMSADREAEKRKQQNQASRFFKVGLASVAGAALIGVTGGLAAPVVAGAIGGIMGSVGLGGVASFLGIFWMNGALVGTLFGAFGARMTGEMVDQYARDVEDFKFIPLKDEWGTGSRESEADRRRLRVTIGINGWLADRGDVTKPWRYLNDDSEVFALRYEMKSLLGLGESMQNLVSSYAWNTVKVEILKRTVLATLWSALWPAYLLSAASTIDNPFNLAKNRSEKAGEILADALINKVQGERPVTLVGYSLGARVIYSCLRSLAKRQAFGLVENVVFIGAPVPSNRSHWYMMRSVVSGKMYNVYSENDYLLAFCYRATSVQLGIAGLQEIKGIEGVENLNLSEEVQGHMRYAKLIEKILARCGLPVIKGVEPSIEKDEDAVVLDQNAITLESLNRNKSGTLIDFGDLTISESSSKPQSQPPPPYQPPEAFQDAKSALAKPAQPPRTTITRSATTPLKPSSNPLGSSASREDQNPPLPATRMTRIGPSFRNPAPGGQKALTRPPAEPSSSPTIKEGTQKFDYMPPSLQTHNHSSRASPSSNDLALNAYKATHGHNKNLPSYGAATGNPSTPPAANDSDPPSPGDSPGFGPGFRRNTTTFHRAKTFPSMAASATDSNATPAFENLPHPVSSHDNHRYDEPDDEDDDSDYGGIKMVDNDDDLEYVEPRPMD</sequence>
<dbReference type="PANTHER" id="PTHR17920">
    <property type="entry name" value="TRANSMEMBRANE AND COILED-COIL DOMAIN-CONTAINING PROTEIN 4 TMCO4"/>
    <property type="match status" value="1"/>
</dbReference>
<evidence type="ECO:0000313" key="9">
    <source>
        <dbReference type="Proteomes" id="UP001321749"/>
    </source>
</evidence>
<comment type="similarity">
    <text evidence="2">Belongs to the TMCO4 family.</text>
</comment>
<feature type="transmembrane region" description="Helical" evidence="7">
    <location>
        <begin position="323"/>
        <end position="346"/>
    </location>
</feature>
<feature type="compositionally biased region" description="Acidic residues" evidence="6">
    <location>
        <begin position="898"/>
        <end position="907"/>
    </location>
</feature>
<reference evidence="8" key="1">
    <citation type="journal article" date="2023" name="Mol. Phylogenet. Evol.">
        <title>Genome-scale phylogeny and comparative genomics of the fungal order Sordariales.</title>
        <authorList>
            <person name="Hensen N."/>
            <person name="Bonometti L."/>
            <person name="Westerberg I."/>
            <person name="Brannstrom I.O."/>
            <person name="Guillou S."/>
            <person name="Cros-Aarteil S."/>
            <person name="Calhoun S."/>
            <person name="Haridas S."/>
            <person name="Kuo A."/>
            <person name="Mondo S."/>
            <person name="Pangilinan J."/>
            <person name="Riley R."/>
            <person name="LaButti K."/>
            <person name="Andreopoulos B."/>
            <person name="Lipzen A."/>
            <person name="Chen C."/>
            <person name="Yan M."/>
            <person name="Daum C."/>
            <person name="Ng V."/>
            <person name="Clum A."/>
            <person name="Steindorff A."/>
            <person name="Ohm R.A."/>
            <person name="Martin F."/>
            <person name="Silar P."/>
            <person name="Natvig D.O."/>
            <person name="Lalanne C."/>
            <person name="Gautier V."/>
            <person name="Ament-Velasquez S.L."/>
            <person name="Kruys A."/>
            <person name="Hutchinson M.I."/>
            <person name="Powell A.J."/>
            <person name="Barry K."/>
            <person name="Miller A.N."/>
            <person name="Grigoriev I.V."/>
            <person name="Debuchy R."/>
            <person name="Gladieux P."/>
            <person name="Hiltunen Thoren M."/>
            <person name="Johannesson H."/>
        </authorList>
    </citation>
    <scope>NUCLEOTIDE SEQUENCE</scope>
    <source>
        <strain evidence="8">PSN324</strain>
    </source>
</reference>
<gene>
    <name evidence="8" type="ORF">QBC42DRAFT_321983</name>
</gene>
<evidence type="ECO:0000313" key="8">
    <source>
        <dbReference type="EMBL" id="KAK4456645.1"/>
    </source>
</evidence>
<keyword evidence="9" id="KW-1185">Reference proteome</keyword>
<dbReference type="SUPFAM" id="SSF53474">
    <property type="entry name" value="alpha/beta-Hydrolases"/>
    <property type="match status" value="1"/>
</dbReference>
<evidence type="ECO:0000256" key="7">
    <source>
        <dbReference type="SAM" id="Phobius"/>
    </source>
</evidence>
<comment type="subcellular location">
    <subcellularLocation>
        <location evidence="1">Membrane</location>
        <topology evidence="1">Multi-pass membrane protein</topology>
    </subcellularLocation>
</comment>
<feature type="compositionally biased region" description="Polar residues" evidence="6">
    <location>
        <begin position="705"/>
        <end position="728"/>
    </location>
</feature>
<dbReference type="InterPro" id="IPR007941">
    <property type="entry name" value="DUF726"/>
</dbReference>
<dbReference type="InterPro" id="IPR029058">
    <property type="entry name" value="AB_hydrolase_fold"/>
</dbReference>
<evidence type="ECO:0000256" key="6">
    <source>
        <dbReference type="SAM" id="MobiDB-lite"/>
    </source>
</evidence>
<evidence type="ECO:0000256" key="1">
    <source>
        <dbReference type="ARBA" id="ARBA00004141"/>
    </source>
</evidence>
<dbReference type="Pfam" id="PF05277">
    <property type="entry name" value="DUF726"/>
    <property type="match status" value="1"/>
</dbReference>
<evidence type="ECO:0000256" key="5">
    <source>
        <dbReference type="ARBA" id="ARBA00023136"/>
    </source>
</evidence>
<feature type="region of interest" description="Disordered" evidence="6">
    <location>
        <begin position="40"/>
        <end position="82"/>
    </location>
</feature>
<comment type="caution">
    <text evidence="8">The sequence shown here is derived from an EMBL/GenBank/DDBJ whole genome shotgun (WGS) entry which is preliminary data.</text>
</comment>
<feature type="region of interest" description="Disordered" evidence="6">
    <location>
        <begin position="671"/>
        <end position="929"/>
    </location>
</feature>
<dbReference type="Proteomes" id="UP001321749">
    <property type="component" value="Unassembled WGS sequence"/>
</dbReference>
<keyword evidence="3 7" id="KW-0812">Transmembrane</keyword>
<proteinExistence type="inferred from homology"/>
<feature type="transmembrane region" description="Helical" evidence="7">
    <location>
        <begin position="282"/>
        <end position="311"/>
    </location>
</feature>